<reference evidence="5 6" key="1">
    <citation type="journal article" date="2019" name="Int. J. Syst. Evol. Microbiol.">
        <title>The Global Catalogue of Microorganisms (GCM) 10K type strain sequencing project: providing services to taxonomists for standard genome sequencing and annotation.</title>
        <authorList>
            <consortium name="The Broad Institute Genomics Platform"/>
            <consortium name="The Broad Institute Genome Sequencing Center for Infectious Disease"/>
            <person name="Wu L."/>
            <person name="Ma J."/>
        </authorList>
    </citation>
    <scope>NUCLEOTIDE SEQUENCE [LARGE SCALE GENOMIC DNA]</scope>
    <source>
        <strain evidence="5 6">JCM 10367</strain>
    </source>
</reference>
<dbReference type="SUPFAM" id="SSF47240">
    <property type="entry name" value="Ferritin-like"/>
    <property type="match status" value="1"/>
</dbReference>
<evidence type="ECO:0000256" key="2">
    <source>
        <dbReference type="ARBA" id="ARBA00023002"/>
    </source>
</evidence>
<comment type="caution">
    <text evidence="5">The sequence shown here is derived from an EMBL/GenBank/DDBJ whole genome shotgun (WGS) entry which is preliminary data.</text>
</comment>
<dbReference type="Pfam" id="PF02332">
    <property type="entry name" value="Phenol_Hydrox"/>
    <property type="match status" value="1"/>
</dbReference>
<name>A0ABN1HYA2_9ACTN</name>
<gene>
    <name evidence="5" type="ORF">GCM10009535_59650</name>
</gene>
<protein>
    <recommendedName>
        <fullName evidence="1">propane 2-monooxygenase</fullName>
        <ecNumber evidence="1">1.14.13.227</ecNumber>
    </recommendedName>
</protein>
<evidence type="ECO:0000256" key="4">
    <source>
        <dbReference type="ARBA" id="ARBA00048941"/>
    </source>
</evidence>
<dbReference type="RefSeq" id="WP_344007715.1">
    <property type="nucleotide sequence ID" value="NZ_BAAAGU010000109.1"/>
</dbReference>
<evidence type="ECO:0000313" key="5">
    <source>
        <dbReference type="EMBL" id="GAA0672047.1"/>
    </source>
</evidence>
<evidence type="ECO:0000313" key="6">
    <source>
        <dbReference type="Proteomes" id="UP001500724"/>
    </source>
</evidence>
<proteinExistence type="predicted"/>
<dbReference type="InterPro" id="IPR012348">
    <property type="entry name" value="RNR-like"/>
</dbReference>
<sequence>MQYELRQQVIEPRRKTFQNLVDRYGDRPASRYEEGTIDVQATEHFHYRPLWDPAHELYDEDYSALKLTDPYSFTDPRQYYYAPYVTSRAQLHEAFGKTLEYVESRDLFDRLPESWRTVVTQLMVPLRHYESGAQLVTVNGARFAYGTSVEQCLSYAAFDRIGNAQLLSRVGIAAAGGTADALADAKQVWVDDDSMQGLRRLVEELLIEPDWATGVIGFDLIDRLLYPLLYRHLDEVALLGGAGAYSLVAQHFTAWFADHRRWLDALIAAWIADEQHGAANRAALGAIVGVRLPQAIESVTAVAAVIDGAIDAGAVDAVRRMAEELTAALGAATNTEETA</sequence>
<dbReference type="EMBL" id="BAAAGU010000109">
    <property type="protein sequence ID" value="GAA0672047.1"/>
    <property type="molecule type" value="Genomic_DNA"/>
</dbReference>
<keyword evidence="6" id="KW-1185">Reference proteome</keyword>
<dbReference type="InterPro" id="IPR003430">
    <property type="entry name" value="Phenol_Hydrox"/>
</dbReference>
<evidence type="ECO:0000256" key="3">
    <source>
        <dbReference type="ARBA" id="ARBA00023033"/>
    </source>
</evidence>
<comment type="catalytic activity">
    <reaction evidence="4">
        <text>propane + NADH + O2 + H(+) = propan-2-ol + NAD(+) + H2O</text>
        <dbReference type="Rhea" id="RHEA:49992"/>
        <dbReference type="ChEBI" id="CHEBI:15377"/>
        <dbReference type="ChEBI" id="CHEBI:15378"/>
        <dbReference type="ChEBI" id="CHEBI:15379"/>
        <dbReference type="ChEBI" id="CHEBI:17824"/>
        <dbReference type="ChEBI" id="CHEBI:32879"/>
        <dbReference type="ChEBI" id="CHEBI:57540"/>
        <dbReference type="ChEBI" id="CHEBI:57945"/>
        <dbReference type="EC" id="1.14.13.227"/>
    </reaction>
</comment>
<dbReference type="Gene3D" id="1.10.620.20">
    <property type="entry name" value="Ribonucleotide Reductase, subunit A"/>
    <property type="match status" value="1"/>
</dbReference>
<keyword evidence="3 5" id="KW-0503">Monooxygenase</keyword>
<accession>A0ABN1HYA2</accession>
<dbReference type="GO" id="GO:0004497">
    <property type="term" value="F:monooxygenase activity"/>
    <property type="evidence" value="ECO:0007669"/>
    <property type="project" value="UniProtKB-KW"/>
</dbReference>
<organism evidence="5 6">
    <name type="scientific">Streptomyces thermocarboxydovorans</name>
    <dbReference type="NCBI Taxonomy" id="59298"/>
    <lineage>
        <taxon>Bacteria</taxon>
        <taxon>Bacillati</taxon>
        <taxon>Actinomycetota</taxon>
        <taxon>Actinomycetes</taxon>
        <taxon>Kitasatosporales</taxon>
        <taxon>Streptomycetaceae</taxon>
        <taxon>Streptomyces</taxon>
    </lineage>
</organism>
<keyword evidence="2" id="KW-0560">Oxidoreductase</keyword>
<dbReference type="InterPro" id="IPR009078">
    <property type="entry name" value="Ferritin-like_SF"/>
</dbReference>
<dbReference type="EC" id="1.14.13.227" evidence="1"/>
<evidence type="ECO:0000256" key="1">
    <source>
        <dbReference type="ARBA" id="ARBA00012710"/>
    </source>
</evidence>
<dbReference type="Proteomes" id="UP001500724">
    <property type="component" value="Unassembled WGS sequence"/>
</dbReference>